<keyword evidence="1" id="KW-1133">Transmembrane helix</keyword>
<organism evidence="2 3">
    <name type="scientific">Schizopora paradoxa</name>
    <dbReference type="NCBI Taxonomy" id="27342"/>
    <lineage>
        <taxon>Eukaryota</taxon>
        <taxon>Fungi</taxon>
        <taxon>Dikarya</taxon>
        <taxon>Basidiomycota</taxon>
        <taxon>Agaricomycotina</taxon>
        <taxon>Agaricomycetes</taxon>
        <taxon>Hymenochaetales</taxon>
        <taxon>Schizoporaceae</taxon>
        <taxon>Schizopora</taxon>
    </lineage>
</organism>
<gene>
    <name evidence="2" type="ORF">SCHPADRAFT_907703</name>
</gene>
<evidence type="ECO:0000313" key="3">
    <source>
        <dbReference type="Proteomes" id="UP000053477"/>
    </source>
</evidence>
<dbReference type="OrthoDB" id="61370at2759"/>
<proteinExistence type="predicted"/>
<evidence type="ECO:0000313" key="2">
    <source>
        <dbReference type="EMBL" id="KLO09482.1"/>
    </source>
</evidence>
<keyword evidence="1" id="KW-0472">Membrane</keyword>
<keyword evidence="1" id="KW-0812">Transmembrane</keyword>
<feature type="transmembrane region" description="Helical" evidence="1">
    <location>
        <begin position="100"/>
        <end position="127"/>
    </location>
</feature>
<name>A0A0H2RDA1_9AGAM</name>
<dbReference type="AlphaFoldDB" id="A0A0H2RDA1"/>
<dbReference type="EMBL" id="KQ086054">
    <property type="protein sequence ID" value="KLO09482.1"/>
    <property type="molecule type" value="Genomic_DNA"/>
</dbReference>
<keyword evidence="3" id="KW-1185">Reference proteome</keyword>
<sequence>MRKTSYFVTFLAVGVSLTLNILSITQPNWLTAHPPDIFHTDTRITYGLLERCQSTLIDFPGPGESGKIRYSDYTCRPFPTRKDDGCDADDANGGRRNFCVLWWSAGYASELSVVFGGAAALAIVFAVTTRSRRRRVWRAVASLEVFHAAFKILCFGLITDLYRTSRLPLFEYARPGPAFVLNILSWTLDVFIFFGVLITGLSADAGHAWAAGNRAYRSLSTSSEAGNS</sequence>
<dbReference type="InParanoid" id="A0A0H2RDA1"/>
<evidence type="ECO:0000256" key="1">
    <source>
        <dbReference type="SAM" id="Phobius"/>
    </source>
</evidence>
<protein>
    <submittedName>
        <fullName evidence="2">Uncharacterized protein</fullName>
    </submittedName>
</protein>
<feature type="transmembrane region" description="Helical" evidence="1">
    <location>
        <begin position="139"/>
        <end position="158"/>
    </location>
</feature>
<accession>A0A0H2RDA1</accession>
<feature type="transmembrane region" description="Helical" evidence="1">
    <location>
        <begin position="178"/>
        <end position="198"/>
    </location>
</feature>
<dbReference type="Proteomes" id="UP000053477">
    <property type="component" value="Unassembled WGS sequence"/>
</dbReference>
<reference evidence="2 3" key="1">
    <citation type="submission" date="2015-04" db="EMBL/GenBank/DDBJ databases">
        <title>Complete genome sequence of Schizopora paradoxa KUC8140, a cosmopolitan wood degrader in East Asia.</title>
        <authorList>
            <consortium name="DOE Joint Genome Institute"/>
            <person name="Min B."/>
            <person name="Park H."/>
            <person name="Jang Y."/>
            <person name="Kim J.-J."/>
            <person name="Kim K.H."/>
            <person name="Pangilinan J."/>
            <person name="Lipzen A."/>
            <person name="Riley R."/>
            <person name="Grigoriev I.V."/>
            <person name="Spatafora J.W."/>
            <person name="Choi I.-G."/>
        </authorList>
    </citation>
    <scope>NUCLEOTIDE SEQUENCE [LARGE SCALE GENOMIC DNA]</scope>
    <source>
        <strain evidence="2 3">KUC8140</strain>
    </source>
</reference>